<keyword evidence="3" id="KW-0677">Repeat</keyword>
<reference evidence="5" key="1">
    <citation type="submission" date="2013-10" db="EMBL/GenBank/DDBJ databases">
        <title>Genomic analysis of the causative agents of coccidiosis in chickens.</title>
        <authorList>
            <person name="Reid A.J."/>
            <person name="Blake D."/>
            <person name="Billington K."/>
            <person name="Browne H."/>
            <person name="Dunn M."/>
            <person name="Hung S."/>
            <person name="Kawahara F."/>
            <person name="Miranda-Saavedra D."/>
            <person name="Mourier T."/>
            <person name="Nagra H."/>
            <person name="Otto T.D."/>
            <person name="Rawlings N."/>
            <person name="Sanchez A."/>
            <person name="Sanders M."/>
            <person name="Subramaniam C."/>
            <person name="Tay Y."/>
            <person name="Dear P."/>
            <person name="Doerig C."/>
            <person name="Gruber A."/>
            <person name="Parkinson J."/>
            <person name="Shirley M."/>
            <person name="Wan K.L."/>
            <person name="Berriman M."/>
            <person name="Tomley F."/>
            <person name="Pain A."/>
        </authorList>
    </citation>
    <scope>NUCLEOTIDE SEQUENCE [LARGE SCALE GENOMIC DNA]</scope>
    <source>
        <strain evidence="5">Houghton</strain>
    </source>
</reference>
<dbReference type="GO" id="GO:0060294">
    <property type="term" value="P:cilium movement involved in cell motility"/>
    <property type="evidence" value="ECO:0007669"/>
    <property type="project" value="TreeGrafter"/>
</dbReference>
<accession>U6H2A5</accession>
<protein>
    <submittedName>
        <fullName evidence="5">Hypothtetical protein, conserved, putative</fullName>
    </submittedName>
</protein>
<feature type="region of interest" description="Disordered" evidence="4">
    <location>
        <begin position="760"/>
        <end position="788"/>
    </location>
</feature>
<dbReference type="InterPro" id="IPR050687">
    <property type="entry name" value="Dynein_IC"/>
</dbReference>
<feature type="compositionally biased region" description="Basic and acidic residues" evidence="4">
    <location>
        <begin position="824"/>
        <end position="835"/>
    </location>
</feature>
<dbReference type="SUPFAM" id="SSF50978">
    <property type="entry name" value="WD40 repeat-like"/>
    <property type="match status" value="1"/>
</dbReference>
<dbReference type="GO" id="GO:0045503">
    <property type="term" value="F:dynein light chain binding"/>
    <property type="evidence" value="ECO:0007669"/>
    <property type="project" value="TreeGrafter"/>
</dbReference>
<evidence type="ECO:0000256" key="2">
    <source>
        <dbReference type="ARBA" id="ARBA00022574"/>
    </source>
</evidence>
<dbReference type="PANTHER" id="PTHR12442">
    <property type="entry name" value="DYNEIN INTERMEDIATE CHAIN"/>
    <property type="match status" value="1"/>
</dbReference>
<organism evidence="5 6">
    <name type="scientific">Eimeria praecox</name>
    <dbReference type="NCBI Taxonomy" id="51316"/>
    <lineage>
        <taxon>Eukaryota</taxon>
        <taxon>Sar</taxon>
        <taxon>Alveolata</taxon>
        <taxon>Apicomplexa</taxon>
        <taxon>Conoidasida</taxon>
        <taxon>Coccidia</taxon>
        <taxon>Eucoccidiorida</taxon>
        <taxon>Eimeriorina</taxon>
        <taxon>Eimeriidae</taxon>
        <taxon>Eimeria</taxon>
    </lineage>
</organism>
<evidence type="ECO:0000313" key="6">
    <source>
        <dbReference type="Proteomes" id="UP000018201"/>
    </source>
</evidence>
<feature type="compositionally biased region" description="Polar residues" evidence="4">
    <location>
        <begin position="809"/>
        <end position="820"/>
    </location>
</feature>
<proteinExistence type="predicted"/>
<keyword evidence="6" id="KW-1185">Reference proteome</keyword>
<dbReference type="InterPro" id="IPR036322">
    <property type="entry name" value="WD40_repeat_dom_sf"/>
</dbReference>
<gene>
    <name evidence="5" type="ORF">EPH_0003470</name>
</gene>
<feature type="region of interest" description="Disordered" evidence="4">
    <location>
        <begin position="25"/>
        <end position="61"/>
    </location>
</feature>
<evidence type="ECO:0000256" key="3">
    <source>
        <dbReference type="ARBA" id="ARBA00022737"/>
    </source>
</evidence>
<dbReference type="GO" id="GO:0036159">
    <property type="term" value="P:inner dynein arm assembly"/>
    <property type="evidence" value="ECO:0007669"/>
    <property type="project" value="TreeGrafter"/>
</dbReference>
<name>U6H2A5_9EIME</name>
<dbReference type="PANTHER" id="PTHR12442:SF5">
    <property type="entry name" value="DYNEIN AXONEMAL INTERMEDIATE CHAIN 3"/>
    <property type="match status" value="1"/>
</dbReference>
<feature type="region of interest" description="Disordered" evidence="4">
    <location>
        <begin position="661"/>
        <end position="686"/>
    </location>
</feature>
<keyword evidence="1" id="KW-0963">Cytoplasm</keyword>
<dbReference type="Proteomes" id="UP000018201">
    <property type="component" value="Unassembled WGS sequence"/>
</dbReference>
<dbReference type="InterPro" id="IPR015943">
    <property type="entry name" value="WD40/YVTN_repeat-like_dom_sf"/>
</dbReference>
<evidence type="ECO:0000256" key="1">
    <source>
        <dbReference type="ARBA" id="ARBA00022490"/>
    </source>
</evidence>
<dbReference type="AlphaFoldDB" id="U6H2A5"/>
<dbReference type="EMBL" id="HG695918">
    <property type="protein sequence ID" value="CDI86721.1"/>
    <property type="molecule type" value="Genomic_DNA"/>
</dbReference>
<dbReference type="GO" id="GO:0045504">
    <property type="term" value="F:dynein heavy chain binding"/>
    <property type="evidence" value="ECO:0007669"/>
    <property type="project" value="TreeGrafter"/>
</dbReference>
<reference evidence="5" key="2">
    <citation type="submission" date="2013-10" db="EMBL/GenBank/DDBJ databases">
        <authorList>
            <person name="Aslett M."/>
        </authorList>
    </citation>
    <scope>NUCLEOTIDE SEQUENCE [LARGE SCALE GENOMIC DNA]</scope>
    <source>
        <strain evidence="5">Houghton</strain>
    </source>
</reference>
<dbReference type="OrthoDB" id="366230at2759"/>
<sequence length="835" mass="90802">MIPDEVPGGSSAPQVLQNTIGGAAELGDEDTSAGSAHQVGAGLGEHPDPLTASKGLEDASECRPRVVTVGEEAMEGHCSGPNTGTDEEGGTMLAGQEARPGKYAGDIRIHLSSGLDGIMGVLVRKQNLKRMGLLEGEGSECSLSPFKSFSKKAIIQEIGKRGKDSDWTEHKAIIKAYPLEEVLLVRDDAGSYGANYLMPFTEIAFRAVHEAITAANADAVTARGEAESKKQQALEMEAKKRLRDENADVPVTPREWKSDTAEVTAAEIEGMTIKAKRPLVKQSFVKKAETLGATASYQPFTDRVLSLKTPKDSLSVDVKQELDFGVQAVPSMRDAWSQAAGDAMKNVEIQHDSNSLIKGAGLPNAASRKSFQAFFSKVASMIEEALQHNETVDILKDSLSHMETFVGSAVQMETEEVLKEAFTFTDLSYSKNKLISFIQWIPESEKLIACAAMEAASFDERVEAPGRSSKKSQHSASSPLPITNCTWLPDYLMDKKCKACPASALLQIAIWDASSLRLQQVTPDATHAGRLQPAVVSSAIDFSHKRPVQHLVPLPSKLDFRRSLAIYFNAQADNAFFISCGADGGVYVWDITAAVAGADNTEFLWRPVLQCQLRKQDPGVLFLGRTDGNLEVWDLRDQLQKPTTLSAVSATQLTSLAFPQLQQQRPRLHQHPSGYGRSKSRKLTRQPPVAEAVAMSSETSPALAYLAIGDATGALRVLKLFPSLTNPNPDELSHISAMLLKDDGRVEYLNEREAVLKKATEEKHKRQAVERDSEEVETPPEGEAESLELEAMEAEYKAMEAAFLKELQQRATQENSTTQPAPCADEKEKNASLAT</sequence>
<evidence type="ECO:0000256" key="4">
    <source>
        <dbReference type="SAM" id="MobiDB-lite"/>
    </source>
</evidence>
<dbReference type="Gene3D" id="2.130.10.10">
    <property type="entry name" value="YVTN repeat-like/Quinoprotein amine dehydrogenase"/>
    <property type="match status" value="1"/>
</dbReference>
<feature type="compositionally biased region" description="Basic and acidic residues" evidence="4">
    <location>
        <begin position="760"/>
        <end position="771"/>
    </location>
</feature>
<dbReference type="GO" id="GO:0036156">
    <property type="term" value="C:inner dynein arm"/>
    <property type="evidence" value="ECO:0007669"/>
    <property type="project" value="TreeGrafter"/>
</dbReference>
<dbReference type="VEuPathDB" id="ToxoDB:EPH_0003470"/>
<evidence type="ECO:0000313" key="5">
    <source>
        <dbReference type="EMBL" id="CDI86721.1"/>
    </source>
</evidence>
<feature type="compositionally biased region" description="Acidic residues" evidence="4">
    <location>
        <begin position="772"/>
        <end position="788"/>
    </location>
</feature>
<keyword evidence="2" id="KW-0853">WD repeat</keyword>
<feature type="region of interest" description="Disordered" evidence="4">
    <location>
        <begin position="807"/>
        <end position="835"/>
    </location>
</feature>